<reference evidence="4" key="1">
    <citation type="submission" date="2024-06" db="EMBL/GenBank/DDBJ databases">
        <authorList>
            <person name="Liu X."/>
            <person name="Lenzi L."/>
            <person name="Haldenby T S."/>
            <person name="Uol C."/>
        </authorList>
    </citation>
    <scope>NUCLEOTIDE SEQUENCE</scope>
</reference>
<dbReference type="GO" id="GO:0005783">
    <property type="term" value="C:endoplasmic reticulum"/>
    <property type="evidence" value="ECO:0007669"/>
    <property type="project" value="TreeGrafter"/>
</dbReference>
<dbReference type="PROSITE" id="PS51352">
    <property type="entry name" value="THIOREDOXIN_2"/>
    <property type="match status" value="1"/>
</dbReference>
<dbReference type="Gene3D" id="3.40.30.10">
    <property type="entry name" value="Glutaredoxin"/>
    <property type="match status" value="2"/>
</dbReference>
<dbReference type="GO" id="GO:0034976">
    <property type="term" value="P:response to endoplasmic reticulum stress"/>
    <property type="evidence" value="ECO:0007669"/>
    <property type="project" value="TreeGrafter"/>
</dbReference>
<evidence type="ECO:0000313" key="5">
    <source>
        <dbReference type="Proteomes" id="UP001497525"/>
    </source>
</evidence>
<dbReference type="SUPFAM" id="SSF52833">
    <property type="entry name" value="Thioredoxin-like"/>
    <property type="match status" value="1"/>
</dbReference>
<sequence length="372" mass="42543">MQEIVTLLLFVVAARQWCYTYASDVIVVTDKNFSDVAKSQKFFMLMFSVDWCTGCRYAAPEYEYAARELKLHNPPIPSYKVNGMTEHQLVQQFHVDSYPSVFMHNNGRYVSYEGDLSGPDLVRKMEKEAEPYFKWVNDLAVIESYRGIDESLLLGLFTSTDHPLIQKFERSLHAANPRVKALASTAVPVREFFNVTAGITSILLLQPTRFAKNFASTIVNLTKYYTNESVFAGEITSHILRESRPLIGLYSKQVAGIYEDVKDQLICLLPVSTSVSKNRLHANAALAKQLRERVVDYMRDKVRWVIADELEYPKFVESFQNQENPADDMLAACKWNDKTYQMSGEKLSMKTLKAFVTKTLIQLEMDAVKTKN</sequence>
<dbReference type="Proteomes" id="UP001497525">
    <property type="component" value="Unassembled WGS sequence"/>
</dbReference>
<accession>A0AAV2TWW5</accession>
<feature type="signal peptide" evidence="2">
    <location>
        <begin position="1"/>
        <end position="22"/>
    </location>
</feature>
<dbReference type="InterPro" id="IPR036249">
    <property type="entry name" value="Thioredoxin-like_sf"/>
</dbReference>
<comment type="caution">
    <text evidence="4">The sequence shown here is derived from an EMBL/GenBank/DDBJ whole genome shotgun (WGS) entry which is preliminary data.</text>
</comment>
<proteinExistence type="inferred from homology"/>
<dbReference type="CDD" id="cd02961">
    <property type="entry name" value="PDI_a_family"/>
    <property type="match status" value="1"/>
</dbReference>
<comment type="similarity">
    <text evidence="1">Belongs to the protein disulfide isomerase family.</text>
</comment>
<evidence type="ECO:0000256" key="2">
    <source>
        <dbReference type="SAM" id="SignalP"/>
    </source>
</evidence>
<feature type="domain" description="Thioredoxin" evidence="3">
    <location>
        <begin position="1"/>
        <end position="130"/>
    </location>
</feature>
<dbReference type="GO" id="GO:0003756">
    <property type="term" value="F:protein disulfide isomerase activity"/>
    <property type="evidence" value="ECO:0007669"/>
    <property type="project" value="TreeGrafter"/>
</dbReference>
<name>A0AAV2TWW5_CALDB</name>
<evidence type="ECO:0000259" key="3">
    <source>
        <dbReference type="PROSITE" id="PS51352"/>
    </source>
</evidence>
<dbReference type="GO" id="GO:0006457">
    <property type="term" value="P:protein folding"/>
    <property type="evidence" value="ECO:0007669"/>
    <property type="project" value="TreeGrafter"/>
</dbReference>
<dbReference type="Pfam" id="PF00085">
    <property type="entry name" value="Thioredoxin"/>
    <property type="match status" value="1"/>
</dbReference>
<dbReference type="InterPro" id="IPR013766">
    <property type="entry name" value="Thioredoxin_domain"/>
</dbReference>
<gene>
    <name evidence="4" type="ORF">CDAUBV1_LOCUS15971</name>
</gene>
<keyword evidence="2" id="KW-0732">Signal</keyword>
<evidence type="ECO:0000313" key="4">
    <source>
        <dbReference type="EMBL" id="CAL5140676.1"/>
    </source>
</evidence>
<feature type="chain" id="PRO_5043875706" description="Thioredoxin domain-containing protein" evidence="2">
    <location>
        <begin position="23"/>
        <end position="372"/>
    </location>
</feature>
<protein>
    <recommendedName>
        <fullName evidence="3">Thioredoxin domain-containing protein</fullName>
    </recommendedName>
</protein>
<dbReference type="AlphaFoldDB" id="A0AAV2TWW5"/>
<evidence type="ECO:0000256" key="1">
    <source>
        <dbReference type="ARBA" id="ARBA00006347"/>
    </source>
</evidence>
<dbReference type="PANTHER" id="PTHR18929">
    <property type="entry name" value="PROTEIN DISULFIDE ISOMERASE"/>
    <property type="match status" value="1"/>
</dbReference>
<organism evidence="4 5">
    <name type="scientific">Calicophoron daubneyi</name>
    <name type="common">Rumen fluke</name>
    <name type="synonym">Paramphistomum daubneyi</name>
    <dbReference type="NCBI Taxonomy" id="300641"/>
    <lineage>
        <taxon>Eukaryota</taxon>
        <taxon>Metazoa</taxon>
        <taxon>Spiralia</taxon>
        <taxon>Lophotrochozoa</taxon>
        <taxon>Platyhelminthes</taxon>
        <taxon>Trematoda</taxon>
        <taxon>Digenea</taxon>
        <taxon>Plagiorchiida</taxon>
        <taxon>Pronocephalata</taxon>
        <taxon>Paramphistomoidea</taxon>
        <taxon>Paramphistomidae</taxon>
        <taxon>Calicophoron</taxon>
    </lineage>
</organism>
<dbReference type="EMBL" id="CAXLJL010000767">
    <property type="protein sequence ID" value="CAL5140676.1"/>
    <property type="molecule type" value="Genomic_DNA"/>
</dbReference>